<keyword evidence="3" id="KW-1185">Reference proteome</keyword>
<evidence type="ECO:0000313" key="3">
    <source>
        <dbReference type="Proteomes" id="UP001222027"/>
    </source>
</evidence>
<dbReference type="Proteomes" id="UP001222027">
    <property type="component" value="Unassembled WGS sequence"/>
</dbReference>
<dbReference type="EMBL" id="JAQQAF010000008">
    <property type="protein sequence ID" value="KAJ8465130.1"/>
    <property type="molecule type" value="Genomic_DNA"/>
</dbReference>
<name>A0AAV8Q0J2_ENSVE</name>
<gene>
    <name evidence="2" type="ORF">OPV22_027682</name>
</gene>
<protein>
    <submittedName>
        <fullName evidence="2">Uncharacterized protein</fullName>
    </submittedName>
</protein>
<proteinExistence type="predicted"/>
<dbReference type="AlphaFoldDB" id="A0AAV8Q0J2"/>
<comment type="caution">
    <text evidence="2">The sequence shown here is derived from an EMBL/GenBank/DDBJ whole genome shotgun (WGS) entry which is preliminary data.</text>
</comment>
<feature type="compositionally biased region" description="Polar residues" evidence="1">
    <location>
        <begin position="130"/>
        <end position="143"/>
    </location>
</feature>
<accession>A0AAV8Q0J2</accession>
<feature type="region of interest" description="Disordered" evidence="1">
    <location>
        <begin position="51"/>
        <end position="145"/>
    </location>
</feature>
<organism evidence="2 3">
    <name type="scientific">Ensete ventricosum</name>
    <name type="common">Abyssinian banana</name>
    <name type="synonym">Musa ensete</name>
    <dbReference type="NCBI Taxonomy" id="4639"/>
    <lineage>
        <taxon>Eukaryota</taxon>
        <taxon>Viridiplantae</taxon>
        <taxon>Streptophyta</taxon>
        <taxon>Embryophyta</taxon>
        <taxon>Tracheophyta</taxon>
        <taxon>Spermatophyta</taxon>
        <taxon>Magnoliopsida</taxon>
        <taxon>Liliopsida</taxon>
        <taxon>Zingiberales</taxon>
        <taxon>Musaceae</taxon>
        <taxon>Ensete</taxon>
    </lineage>
</organism>
<evidence type="ECO:0000313" key="2">
    <source>
        <dbReference type="EMBL" id="KAJ8465130.1"/>
    </source>
</evidence>
<feature type="compositionally biased region" description="Basic and acidic residues" evidence="1">
    <location>
        <begin position="105"/>
        <end position="114"/>
    </location>
</feature>
<evidence type="ECO:0000256" key="1">
    <source>
        <dbReference type="SAM" id="MobiDB-lite"/>
    </source>
</evidence>
<reference evidence="2 3" key="1">
    <citation type="submission" date="2022-12" db="EMBL/GenBank/DDBJ databases">
        <title>Chromosome-scale assembly of the Ensete ventricosum genome.</title>
        <authorList>
            <person name="Dussert Y."/>
            <person name="Stocks J."/>
            <person name="Wendawek A."/>
            <person name="Woldeyes F."/>
            <person name="Nichols R.A."/>
            <person name="Borrell J.S."/>
        </authorList>
    </citation>
    <scope>NUCLEOTIDE SEQUENCE [LARGE SCALE GENOMIC DNA]</scope>
    <source>
        <strain evidence="3">cv. Maze</strain>
        <tissue evidence="2">Seeds</tissue>
    </source>
</reference>
<sequence>MAMFLLEKKPRWKVGEPQSSSMGTWHPFVWCPTKVTHSKAWIPAAELIGRGFSGDHKRKDNGGTGKSARGESKGGDAAGPPTVAVVGWAHSSGYGPHVAAAHSPRPRDDRDRRSSHVTTALPPSCGPRVTSASPQTNKNQSPQHCAEKRTWIVLGSALERRGSSCTKFKAPTQ</sequence>